<proteinExistence type="predicted"/>
<name>H6WG10_9CAUD</name>
<dbReference type="Proteomes" id="UP000007178">
    <property type="component" value="Segment"/>
</dbReference>
<dbReference type="GeneID" id="14013941"/>
<dbReference type="InterPro" id="IPR029060">
    <property type="entry name" value="PIN-like_dom_sf"/>
</dbReference>
<dbReference type="RefSeq" id="YP_007006148.1">
    <property type="nucleotide sequence ID" value="NC_019516.2"/>
</dbReference>
<sequence>MINYDFKSELLEDVFEIKTSPLLPIYIIDFKVAAHFINGFYDIAEEVAQGDEQLLRKIIKAMWAYRLNRGPDMLEPFDYVAVIADDYKGFVGDDASVNGKGYWRHIEAHKLKMQEYKAGRAPKADNFVLVQDIGYEYIDSKNSSFHYFSKEFFEADDIAGKIARMKRNASKRSKLGKRQVLLGTLDGDWQGLVSNEHEILWCNTGPWLPRMRGDKEVVDYYLRKEGLKIKEARECYTVKVEVGDIGDGLLPGSPLRFFDLYEEDDTWCFSEKDTSYLSKVLKSNDRSNRPDHLESAKKFLLSYGMYLPELSKTSDHDKQLFFKKAERIRKEKGNPELKGRNKKLCLEAPKEDFDKCKELVVRDEDTKQKIKYEEQNLKDCGEDKLCKKAVRQAIKAYKGIRDEIKEKLKQFTSYEIQS</sequence>
<evidence type="ECO:0000313" key="1">
    <source>
        <dbReference type="EMBL" id="AEZ65734.1"/>
    </source>
</evidence>
<organism evidence="1 2">
    <name type="scientific">Cyanophage S-TIM5</name>
    <dbReference type="NCBI Taxonomy" id="1137745"/>
    <lineage>
        <taxon>Viruses</taxon>
        <taxon>Duplodnaviria</taxon>
        <taxon>Heunggongvirae</taxon>
        <taxon>Uroviricota</taxon>
        <taxon>Caudoviricetes</taxon>
        <taxon>Aurunvirus</taxon>
        <taxon>Aurunvirus STIM5</taxon>
    </lineage>
</organism>
<keyword evidence="1" id="KW-0378">Hydrolase</keyword>
<dbReference type="KEGG" id="vg:14013941"/>
<dbReference type="EMBL" id="JQ245707">
    <property type="protein sequence ID" value="AEZ65734.1"/>
    <property type="molecule type" value="Genomic_DNA"/>
</dbReference>
<keyword evidence="1" id="KW-0540">Nuclease</keyword>
<keyword evidence="1" id="KW-0255">Endonuclease</keyword>
<accession>H6WG10</accession>
<protein>
    <submittedName>
        <fullName evidence="1">Flap endonuclease</fullName>
    </submittedName>
</protein>
<reference evidence="1 2" key="1">
    <citation type="journal article" date="2012" name="Proc. Natl. Acad. Sci. U.S.A.">
        <title>A novel lineage of myoviruses infecting cyanobacteria is widespread in the oceans.</title>
        <authorList>
            <person name="Sabehi G."/>
            <person name="Shaulov L."/>
            <person name="Silver D.H."/>
            <person name="Yanai I."/>
            <person name="Harel A."/>
            <person name="Lindell D."/>
        </authorList>
    </citation>
    <scope>NUCLEOTIDE SEQUENCE [LARGE SCALE GENOMIC DNA]</scope>
</reference>
<evidence type="ECO:0000313" key="2">
    <source>
        <dbReference type="Proteomes" id="UP000007178"/>
    </source>
</evidence>
<keyword evidence="2" id="KW-1185">Reference proteome</keyword>
<dbReference type="SUPFAM" id="SSF88723">
    <property type="entry name" value="PIN domain-like"/>
    <property type="match status" value="1"/>
</dbReference>
<dbReference type="Gene3D" id="3.40.50.1010">
    <property type="entry name" value="5'-nuclease"/>
    <property type="match status" value="1"/>
</dbReference>